<evidence type="ECO:0000256" key="16">
    <source>
        <dbReference type="ARBA" id="ARBA00023209"/>
    </source>
</evidence>
<keyword evidence="16" id="KW-0594">Phospholipid biosynthesis</keyword>
<dbReference type="GO" id="GO:0005886">
    <property type="term" value="C:plasma membrane"/>
    <property type="evidence" value="ECO:0007669"/>
    <property type="project" value="UniProtKB-SubCell"/>
</dbReference>
<evidence type="ECO:0000256" key="14">
    <source>
        <dbReference type="ARBA" id="ARBA00023098"/>
    </source>
</evidence>
<dbReference type="InterPro" id="IPR000374">
    <property type="entry name" value="PC_trans"/>
</dbReference>
<evidence type="ECO:0000256" key="15">
    <source>
        <dbReference type="ARBA" id="ARBA00023136"/>
    </source>
</evidence>
<keyword evidence="8" id="KW-1003">Cell membrane</keyword>
<organism evidence="20 21">
    <name type="scientific">Hydrogenibacillus schlegelii</name>
    <name type="common">Bacillus schlegelii</name>
    <dbReference type="NCBI Taxonomy" id="1484"/>
    <lineage>
        <taxon>Bacteria</taxon>
        <taxon>Bacillati</taxon>
        <taxon>Bacillota</taxon>
        <taxon>Bacilli</taxon>
        <taxon>Bacillales</taxon>
        <taxon>Bacillales Family X. Incertae Sedis</taxon>
        <taxon>Hydrogenibacillus</taxon>
    </lineage>
</organism>
<comment type="pathway">
    <text evidence="4">Lipid metabolism.</text>
</comment>
<dbReference type="Proteomes" id="UP000748108">
    <property type="component" value="Unassembled WGS sequence"/>
</dbReference>
<keyword evidence="17" id="KW-1208">Phospholipid metabolism</keyword>
<keyword evidence="11 18" id="KW-0812">Transmembrane</keyword>
<keyword evidence="9" id="KW-0444">Lipid biosynthesis</keyword>
<feature type="transmembrane region" description="Helical" evidence="19">
    <location>
        <begin position="104"/>
        <end position="121"/>
    </location>
</feature>
<dbReference type="PANTHER" id="PTHR46382:SF1">
    <property type="entry name" value="PHOSPHATIDATE CYTIDYLYLTRANSFERASE"/>
    <property type="match status" value="1"/>
</dbReference>
<accession>A0A947G975</accession>
<evidence type="ECO:0000256" key="11">
    <source>
        <dbReference type="ARBA" id="ARBA00022692"/>
    </source>
</evidence>
<dbReference type="PANTHER" id="PTHR46382">
    <property type="entry name" value="PHOSPHATIDATE CYTIDYLYLTRANSFERASE"/>
    <property type="match status" value="1"/>
</dbReference>
<evidence type="ECO:0000256" key="12">
    <source>
        <dbReference type="ARBA" id="ARBA00022695"/>
    </source>
</evidence>
<gene>
    <name evidence="20" type="ORF">KM312_01990</name>
</gene>
<evidence type="ECO:0000256" key="8">
    <source>
        <dbReference type="ARBA" id="ARBA00022475"/>
    </source>
</evidence>
<evidence type="ECO:0000256" key="7">
    <source>
        <dbReference type="ARBA" id="ARBA00019373"/>
    </source>
</evidence>
<comment type="similarity">
    <text evidence="5 18">Belongs to the CDS family.</text>
</comment>
<comment type="catalytic activity">
    <reaction evidence="1 18">
        <text>a 1,2-diacyl-sn-glycero-3-phosphate + CTP + H(+) = a CDP-1,2-diacyl-sn-glycerol + diphosphate</text>
        <dbReference type="Rhea" id="RHEA:16229"/>
        <dbReference type="ChEBI" id="CHEBI:15378"/>
        <dbReference type="ChEBI" id="CHEBI:33019"/>
        <dbReference type="ChEBI" id="CHEBI:37563"/>
        <dbReference type="ChEBI" id="CHEBI:58332"/>
        <dbReference type="ChEBI" id="CHEBI:58608"/>
        <dbReference type="EC" id="2.7.7.41"/>
    </reaction>
</comment>
<evidence type="ECO:0000256" key="18">
    <source>
        <dbReference type="RuleBase" id="RU003938"/>
    </source>
</evidence>
<evidence type="ECO:0000256" key="6">
    <source>
        <dbReference type="ARBA" id="ARBA00012487"/>
    </source>
</evidence>
<evidence type="ECO:0000313" key="20">
    <source>
        <dbReference type="EMBL" id="MBT9281425.1"/>
    </source>
</evidence>
<keyword evidence="15 19" id="KW-0472">Membrane</keyword>
<keyword evidence="14" id="KW-0443">Lipid metabolism</keyword>
<evidence type="ECO:0000256" key="9">
    <source>
        <dbReference type="ARBA" id="ARBA00022516"/>
    </source>
</evidence>
<dbReference type="EMBL" id="JAHHQF010000039">
    <property type="protein sequence ID" value="MBT9281425.1"/>
    <property type="molecule type" value="Genomic_DNA"/>
</dbReference>
<dbReference type="PROSITE" id="PS01315">
    <property type="entry name" value="CDS"/>
    <property type="match status" value="1"/>
</dbReference>
<evidence type="ECO:0000256" key="10">
    <source>
        <dbReference type="ARBA" id="ARBA00022679"/>
    </source>
</evidence>
<dbReference type="EC" id="2.7.7.41" evidence="6 18"/>
<reference evidence="20" key="1">
    <citation type="journal article" date="2021" name="Microbiology">
        <title>Metagenomic Analysis of the Microbial Community in the Underground Coal Fire Area (Kemerovo Region, Russia) Revealed Predominance of Thermophilic Members of the Phyla Deinococcus-thermus, Aquificae, and Firmicutes.</title>
        <authorList>
            <person name="Kadnikov V."/>
            <person name="Mardanov A.V."/>
            <person name="Beletsky A.V."/>
            <person name="Karnachuk O.V."/>
            <person name="Ravin N.V."/>
        </authorList>
    </citation>
    <scope>NUCLEOTIDE SEQUENCE</scope>
    <source>
        <strain evidence="20">RBS10-49</strain>
    </source>
</reference>
<evidence type="ECO:0000313" key="21">
    <source>
        <dbReference type="Proteomes" id="UP000748108"/>
    </source>
</evidence>
<keyword evidence="13 19" id="KW-1133">Transmembrane helix</keyword>
<evidence type="ECO:0000256" key="17">
    <source>
        <dbReference type="ARBA" id="ARBA00023264"/>
    </source>
</evidence>
<dbReference type="GO" id="GO:0016024">
    <property type="term" value="P:CDP-diacylglycerol biosynthetic process"/>
    <property type="evidence" value="ECO:0007669"/>
    <property type="project" value="TreeGrafter"/>
</dbReference>
<evidence type="ECO:0000256" key="3">
    <source>
        <dbReference type="ARBA" id="ARBA00005119"/>
    </source>
</evidence>
<dbReference type="AlphaFoldDB" id="A0A947G975"/>
<feature type="transmembrane region" description="Helical" evidence="19">
    <location>
        <begin position="54"/>
        <end position="72"/>
    </location>
</feature>
<name>A0A947G975_HYDSH</name>
<comment type="pathway">
    <text evidence="3 18">Phospholipid metabolism; CDP-diacylglycerol biosynthesis; CDP-diacylglycerol from sn-glycerol 3-phosphate: step 3/3.</text>
</comment>
<feature type="transmembrane region" description="Helical" evidence="19">
    <location>
        <begin position="172"/>
        <end position="191"/>
    </location>
</feature>
<feature type="transmembrane region" description="Helical" evidence="19">
    <location>
        <begin position="78"/>
        <end position="95"/>
    </location>
</feature>
<dbReference type="Pfam" id="PF01148">
    <property type="entry name" value="CTP_transf_1"/>
    <property type="match status" value="1"/>
</dbReference>
<comment type="caution">
    <text evidence="20">The sequence shown here is derived from an EMBL/GenBank/DDBJ whole genome shotgun (WGS) entry which is preliminary data.</text>
</comment>
<evidence type="ECO:0000256" key="2">
    <source>
        <dbReference type="ARBA" id="ARBA00004651"/>
    </source>
</evidence>
<feature type="transmembrane region" description="Helical" evidence="19">
    <location>
        <begin position="133"/>
        <end position="151"/>
    </location>
</feature>
<evidence type="ECO:0000256" key="13">
    <source>
        <dbReference type="ARBA" id="ARBA00022989"/>
    </source>
</evidence>
<evidence type="ECO:0000256" key="19">
    <source>
        <dbReference type="SAM" id="Phobius"/>
    </source>
</evidence>
<evidence type="ECO:0000256" key="1">
    <source>
        <dbReference type="ARBA" id="ARBA00001698"/>
    </source>
</evidence>
<keyword evidence="10 18" id="KW-0808">Transferase</keyword>
<keyword evidence="12 18" id="KW-0548">Nucleotidyltransferase</keyword>
<proteinExistence type="inferred from homology"/>
<protein>
    <recommendedName>
        <fullName evidence="7 18">Phosphatidate cytidylyltransferase</fullName>
        <ecNumber evidence="6 18">2.7.7.41</ecNumber>
    </recommendedName>
</protein>
<sequence length="267" mass="28857">MAKRIATGVIGGGVFLWLTVRGGEAFAGLIAAIGLGMFYEYVRMNGDRPTAPHALLGFALTFVLIFFTLGEIRDRLKLDLLWAVTFLLLFIAVATQNRVSLRRLSYILVGAVYIGLGLHYFHAVRNVERGLPLTLWVLAVVWTTDTAAYFVGRAFGRHLLWPSISPKKTWEGAVGGLVAGMAAALIAAEVLGLPYRALPLFATAALVSIGGQVGDLIESAIKRSLGVKDSGSLLPGHGGLFDRFDSLIVAFPTFVWAARMLAPFLWP</sequence>
<dbReference type="GO" id="GO:0004605">
    <property type="term" value="F:phosphatidate cytidylyltransferase activity"/>
    <property type="evidence" value="ECO:0007669"/>
    <property type="project" value="UniProtKB-EC"/>
</dbReference>
<evidence type="ECO:0000256" key="5">
    <source>
        <dbReference type="ARBA" id="ARBA00010185"/>
    </source>
</evidence>
<comment type="subcellular location">
    <subcellularLocation>
        <location evidence="2">Cell membrane</location>
        <topology evidence="2">Multi-pass membrane protein</topology>
    </subcellularLocation>
</comment>
<evidence type="ECO:0000256" key="4">
    <source>
        <dbReference type="ARBA" id="ARBA00005189"/>
    </source>
</evidence>